<feature type="domain" description="DUF6314" evidence="1">
    <location>
        <begin position="7"/>
        <end position="135"/>
    </location>
</feature>
<dbReference type="AlphaFoldDB" id="A0A7W9BK96"/>
<dbReference type="Proteomes" id="UP000535415">
    <property type="component" value="Unassembled WGS sequence"/>
</dbReference>
<name>A0A7W9BK96_9RHOB</name>
<evidence type="ECO:0000313" key="3">
    <source>
        <dbReference type="Proteomes" id="UP000535415"/>
    </source>
</evidence>
<dbReference type="EMBL" id="JACIJM010000004">
    <property type="protein sequence ID" value="MBB5722098.1"/>
    <property type="molecule type" value="Genomic_DNA"/>
</dbReference>
<evidence type="ECO:0000313" key="2">
    <source>
        <dbReference type="EMBL" id="MBB5722098.1"/>
    </source>
</evidence>
<comment type="caution">
    <text evidence="2">The sequence shown here is derived from an EMBL/GenBank/DDBJ whole genome shotgun (WGS) entry which is preliminary data.</text>
</comment>
<evidence type="ECO:0000259" key="1">
    <source>
        <dbReference type="Pfam" id="PF19834"/>
    </source>
</evidence>
<sequence>MLTATDFAGDWRLARVITDRHSGMDGTLAGMATLSGLGADLRYDETGRLTLKSGPVMEATRSYLWYIGAGLVTVKFGDGADFHSFVPAGQAPGTTHLCGADLYDVTYDFRDWPRWRATWTVRGPRKDYTSVSDYTPD</sequence>
<gene>
    <name evidence="2" type="ORF">FHS72_001722</name>
</gene>
<reference evidence="2 3" key="1">
    <citation type="submission" date="2020-08" db="EMBL/GenBank/DDBJ databases">
        <title>Genomic Encyclopedia of Type Strains, Phase IV (KMG-IV): sequencing the most valuable type-strain genomes for metagenomic binning, comparative biology and taxonomic classification.</title>
        <authorList>
            <person name="Goeker M."/>
        </authorList>
    </citation>
    <scope>NUCLEOTIDE SEQUENCE [LARGE SCALE GENOMIC DNA]</scope>
    <source>
        <strain evidence="2 3">DSM 101064</strain>
    </source>
</reference>
<keyword evidence="3" id="KW-1185">Reference proteome</keyword>
<organism evidence="2 3">
    <name type="scientific">Yoonia ponticola</name>
    <dbReference type="NCBI Taxonomy" id="1524255"/>
    <lineage>
        <taxon>Bacteria</taxon>
        <taxon>Pseudomonadati</taxon>
        <taxon>Pseudomonadota</taxon>
        <taxon>Alphaproteobacteria</taxon>
        <taxon>Rhodobacterales</taxon>
        <taxon>Paracoccaceae</taxon>
        <taxon>Yoonia</taxon>
    </lineage>
</organism>
<proteinExistence type="predicted"/>
<accession>A0A7W9BK96</accession>
<dbReference type="RefSeq" id="WP_183528037.1">
    <property type="nucleotide sequence ID" value="NZ_JACIJM010000004.1"/>
</dbReference>
<dbReference type="InterPro" id="IPR045632">
    <property type="entry name" value="DUF6314"/>
</dbReference>
<protein>
    <recommendedName>
        <fullName evidence="1">DUF6314 domain-containing protein</fullName>
    </recommendedName>
</protein>
<dbReference type="Pfam" id="PF19834">
    <property type="entry name" value="DUF6314"/>
    <property type="match status" value="1"/>
</dbReference>